<dbReference type="RefSeq" id="WP_119909026.1">
    <property type="nucleotide sequence ID" value="NZ_QZCH01000001.1"/>
</dbReference>
<organism evidence="1 2">
    <name type="scientific">Motilimonas pumila</name>
    <dbReference type="NCBI Taxonomy" id="2303987"/>
    <lineage>
        <taxon>Bacteria</taxon>
        <taxon>Pseudomonadati</taxon>
        <taxon>Pseudomonadota</taxon>
        <taxon>Gammaproteobacteria</taxon>
        <taxon>Alteromonadales</taxon>
        <taxon>Alteromonadales genera incertae sedis</taxon>
        <taxon>Motilimonas</taxon>
    </lineage>
</organism>
<dbReference type="AlphaFoldDB" id="A0A418YKJ7"/>
<comment type="caution">
    <text evidence="1">The sequence shown here is derived from an EMBL/GenBank/DDBJ whole genome shotgun (WGS) entry which is preliminary data.</text>
</comment>
<dbReference type="Proteomes" id="UP000283255">
    <property type="component" value="Unassembled WGS sequence"/>
</dbReference>
<name>A0A418YKJ7_9GAMM</name>
<reference evidence="1 2" key="1">
    <citation type="submission" date="2018-09" db="EMBL/GenBank/DDBJ databases">
        <authorList>
            <person name="Wang F."/>
        </authorList>
    </citation>
    <scope>NUCLEOTIDE SEQUENCE [LARGE SCALE GENOMIC DNA]</scope>
    <source>
        <strain evidence="1 2">PLHSC7-2</strain>
    </source>
</reference>
<reference evidence="1 2" key="2">
    <citation type="submission" date="2019-01" db="EMBL/GenBank/DDBJ databases">
        <title>Motilimonas pumilus sp. nov., isolated from the gut of sea cucumber (Apostichopus japonicus).</title>
        <authorList>
            <person name="Wang F.-Q."/>
            <person name="Ren L.-H."/>
            <person name="Lin Y.-W."/>
            <person name="Sun G.-H."/>
            <person name="Du Z.-J."/>
            <person name="Zhao J.-X."/>
            <person name="Liu X.-J."/>
            <person name="Liu L.-J."/>
        </authorList>
    </citation>
    <scope>NUCLEOTIDE SEQUENCE [LARGE SCALE GENOMIC DNA]</scope>
    <source>
        <strain evidence="1 2">PLHSC7-2</strain>
    </source>
</reference>
<evidence type="ECO:0000313" key="1">
    <source>
        <dbReference type="EMBL" id="RJG51502.1"/>
    </source>
</evidence>
<evidence type="ECO:0000313" key="2">
    <source>
        <dbReference type="Proteomes" id="UP000283255"/>
    </source>
</evidence>
<dbReference type="EMBL" id="QZCH01000001">
    <property type="protein sequence ID" value="RJG51502.1"/>
    <property type="molecule type" value="Genomic_DNA"/>
</dbReference>
<proteinExistence type="predicted"/>
<gene>
    <name evidence="1" type="ORF">D1Z90_01870</name>
</gene>
<accession>A0A418YKJ7</accession>
<protein>
    <submittedName>
        <fullName evidence="1">Uncharacterized protein</fullName>
    </submittedName>
</protein>
<keyword evidence="2" id="KW-1185">Reference proteome</keyword>
<sequence length="211" mass="24441">MLNIEFKALPHTDPKPLKSLIADLHRMHCQAKLLTYCPTGVLARLDWLLPTGVTMELIKPFYETQVESSDEAFVQAFRGWVEEQLYQVMIKAETPFQLMNKDGTPKHTIFTMHCSVVYTLKRGDDSIRLKLMLPMDCTAQYFSEAIFSFMQMLEDIYLAQSEAVFFDMLKKTCNQGYGTRVLWYNQDIGRTEFVDVEKSQKTNTVIKQQIA</sequence>